<evidence type="ECO:0000313" key="6">
    <source>
        <dbReference type="Proteomes" id="UP000281094"/>
    </source>
</evidence>
<comment type="caution">
    <text evidence="5">The sequence shown here is derived from an EMBL/GenBank/DDBJ whole genome shotgun (WGS) entry which is preliminary data.</text>
</comment>
<dbReference type="AlphaFoldDB" id="A0A3L7J922"/>
<evidence type="ECO:0000256" key="1">
    <source>
        <dbReference type="ARBA" id="ARBA00004196"/>
    </source>
</evidence>
<comment type="subcellular location">
    <subcellularLocation>
        <location evidence="1">Cell envelope</location>
    </subcellularLocation>
</comment>
<evidence type="ECO:0000313" key="5">
    <source>
        <dbReference type="EMBL" id="RLQ87227.1"/>
    </source>
</evidence>
<dbReference type="EMBL" id="RCWN01000001">
    <property type="protein sequence ID" value="RLQ87227.1"/>
    <property type="molecule type" value="Genomic_DNA"/>
</dbReference>
<feature type="domain" description="Imelysin-like" evidence="4">
    <location>
        <begin position="42"/>
        <end position="399"/>
    </location>
</feature>
<dbReference type="InterPro" id="IPR038352">
    <property type="entry name" value="Imelysin_sf"/>
</dbReference>
<reference evidence="5 6" key="1">
    <citation type="submission" date="2018-10" db="EMBL/GenBank/DDBJ databases">
        <title>Notoacmeibacter sp. M2BS9Y-3-1, whole genome shotgun sequence.</title>
        <authorList>
            <person name="Tuo L."/>
        </authorList>
    </citation>
    <scope>NUCLEOTIDE SEQUENCE [LARGE SCALE GENOMIC DNA]</scope>
    <source>
        <strain evidence="5 6">M2BS9Y-3-1</strain>
    </source>
</reference>
<name>A0A3L7J922_9HYPH</name>
<feature type="chain" id="PRO_5018210610" evidence="3">
    <location>
        <begin position="26"/>
        <end position="428"/>
    </location>
</feature>
<dbReference type="Pfam" id="PF09375">
    <property type="entry name" value="Peptidase_M75"/>
    <property type="match status" value="1"/>
</dbReference>
<evidence type="ECO:0000259" key="4">
    <source>
        <dbReference type="Pfam" id="PF09375"/>
    </source>
</evidence>
<keyword evidence="2 3" id="KW-0732">Signal</keyword>
<dbReference type="Gene3D" id="1.20.1420.20">
    <property type="entry name" value="M75 peptidase, HXXE motif"/>
    <property type="match status" value="1"/>
</dbReference>
<gene>
    <name evidence="5" type="ORF">D8780_02375</name>
</gene>
<protein>
    <submittedName>
        <fullName evidence="5">Peptidase</fullName>
    </submittedName>
</protein>
<feature type="signal peptide" evidence="3">
    <location>
        <begin position="1"/>
        <end position="25"/>
    </location>
</feature>
<proteinExistence type="predicted"/>
<evidence type="ECO:0000256" key="3">
    <source>
        <dbReference type="SAM" id="SignalP"/>
    </source>
</evidence>
<sequence length="428" mass="45953">MRNSHPIRTGLLAALFAGAAMPALAADELDRSAIVDNYADIALAEYTDSLELARDLDAKIDALVEDPSEDTLQAAKDAWLAARVPYQQTEAYRFGNAIVDDWEGRVNAWPLDEGLIDYVDASYGTESDANTAYTANVIANPSFELNGETVDASSITPALLQDTLQEAGGVEANVATGYHAIEFLLWGQDLNGTDAGAGDRPATDFATGDDCTGDNCERRAEYLQAASDLLISDLEEMVANWEEGGEARTTLTDGAPEDAFRTILTGLGSLSYGELAGERMKLGLLLHDPEEEHDCFSDNTHYSHFYDVKGIQNVYLGSYEGPDGETTSGPSLSDLVKANEPALDEEMRTKLDETVAAMQAIVDAAEDGESYDQQIGEGNEEGNARVQAAIDALIAQTRTIERVIASLDLGSIELEGSDSLDNPNAVFQ</sequence>
<dbReference type="GO" id="GO:0030313">
    <property type="term" value="C:cell envelope"/>
    <property type="evidence" value="ECO:0007669"/>
    <property type="project" value="UniProtKB-SubCell"/>
</dbReference>
<evidence type="ECO:0000256" key="2">
    <source>
        <dbReference type="ARBA" id="ARBA00022729"/>
    </source>
</evidence>
<keyword evidence="6" id="KW-1185">Reference proteome</keyword>
<dbReference type="InterPro" id="IPR018976">
    <property type="entry name" value="Imelysin-like"/>
</dbReference>
<dbReference type="Proteomes" id="UP000281094">
    <property type="component" value="Unassembled WGS sequence"/>
</dbReference>
<dbReference type="RefSeq" id="WP_121644194.1">
    <property type="nucleotide sequence ID" value="NZ_RCWN01000001.1"/>
</dbReference>
<organism evidence="5 6">
    <name type="scientific">Notoacmeibacter ruber</name>
    <dbReference type="NCBI Taxonomy" id="2670375"/>
    <lineage>
        <taxon>Bacteria</taxon>
        <taxon>Pseudomonadati</taxon>
        <taxon>Pseudomonadota</taxon>
        <taxon>Alphaproteobacteria</taxon>
        <taxon>Hyphomicrobiales</taxon>
        <taxon>Notoacmeibacteraceae</taxon>
        <taxon>Notoacmeibacter</taxon>
    </lineage>
</organism>
<accession>A0A3L7J922</accession>
<dbReference type="CDD" id="cd14657">
    <property type="entry name" value="Imelysin_IrpA-like"/>
    <property type="match status" value="1"/>
</dbReference>